<keyword evidence="2" id="KW-1185">Reference proteome</keyword>
<organism evidence="1 2">
    <name type="scientific">Reticulomyxa filosa</name>
    <dbReference type="NCBI Taxonomy" id="46433"/>
    <lineage>
        <taxon>Eukaryota</taxon>
        <taxon>Sar</taxon>
        <taxon>Rhizaria</taxon>
        <taxon>Retaria</taxon>
        <taxon>Foraminifera</taxon>
        <taxon>Monothalamids</taxon>
        <taxon>Reticulomyxidae</taxon>
        <taxon>Reticulomyxa</taxon>
    </lineage>
</organism>
<name>X6LR04_RETFI</name>
<evidence type="ECO:0000313" key="2">
    <source>
        <dbReference type="Proteomes" id="UP000023152"/>
    </source>
</evidence>
<sequence>SYLVGDINQIELLFEFEQWKFQDNNQQMYKKRMSEFLKKRCCNHNINLFFMFLSEKDKGRTAFEHATLNTVYNGLPFVEKDKNINKSLLNFEKKTNLVHIWVYFIKYLKKPYKNINYFLKNKSKI</sequence>
<feature type="non-terminal residue" evidence="1">
    <location>
        <position position="1"/>
    </location>
</feature>
<accession>X6LR04</accession>
<reference evidence="1 2" key="1">
    <citation type="journal article" date="2013" name="Curr. Biol.">
        <title>The Genome of the Foraminiferan Reticulomyxa filosa.</title>
        <authorList>
            <person name="Glockner G."/>
            <person name="Hulsmann N."/>
            <person name="Schleicher M."/>
            <person name="Noegel A.A."/>
            <person name="Eichinger L."/>
            <person name="Gallinger C."/>
            <person name="Pawlowski J."/>
            <person name="Sierra R."/>
            <person name="Euteneuer U."/>
            <person name="Pillet L."/>
            <person name="Moustafa A."/>
            <person name="Platzer M."/>
            <person name="Groth M."/>
            <person name="Szafranski K."/>
            <person name="Schliwa M."/>
        </authorList>
    </citation>
    <scope>NUCLEOTIDE SEQUENCE [LARGE SCALE GENOMIC DNA]</scope>
</reference>
<dbReference type="AlphaFoldDB" id="X6LR04"/>
<protein>
    <submittedName>
        <fullName evidence="1">Uncharacterized protein</fullName>
    </submittedName>
</protein>
<proteinExistence type="predicted"/>
<dbReference type="Proteomes" id="UP000023152">
    <property type="component" value="Unassembled WGS sequence"/>
</dbReference>
<evidence type="ECO:0000313" key="1">
    <source>
        <dbReference type="EMBL" id="ETO03175.1"/>
    </source>
</evidence>
<comment type="caution">
    <text evidence="1">The sequence shown here is derived from an EMBL/GenBank/DDBJ whole genome shotgun (WGS) entry which is preliminary data.</text>
</comment>
<gene>
    <name evidence="1" type="ORF">RFI_34235</name>
</gene>
<dbReference type="EMBL" id="ASPP01033978">
    <property type="protein sequence ID" value="ETO03175.1"/>
    <property type="molecule type" value="Genomic_DNA"/>
</dbReference>